<accession>L8GRN9</accession>
<feature type="region of interest" description="Disordered" evidence="5">
    <location>
        <begin position="766"/>
        <end position="857"/>
    </location>
</feature>
<name>L8GRN9_ACACF</name>
<dbReference type="PROSITE" id="PS51194">
    <property type="entry name" value="HELICASE_CTER"/>
    <property type="match status" value="1"/>
</dbReference>
<evidence type="ECO:0000256" key="3">
    <source>
        <dbReference type="ARBA" id="ARBA00022806"/>
    </source>
</evidence>
<dbReference type="CDD" id="cd18805">
    <property type="entry name" value="SF2_C_suv3"/>
    <property type="match status" value="1"/>
</dbReference>
<keyword evidence="3 7" id="KW-0347">Helicase</keyword>
<feature type="compositionally biased region" description="Acidic residues" evidence="5">
    <location>
        <begin position="128"/>
        <end position="151"/>
    </location>
</feature>
<feature type="compositionally biased region" description="Basic and acidic residues" evidence="5">
    <location>
        <begin position="152"/>
        <end position="169"/>
    </location>
</feature>
<feature type="domain" description="Helicase C-terminal" evidence="6">
    <location>
        <begin position="457"/>
        <end position="607"/>
    </location>
</feature>
<dbReference type="GO" id="GO:0005524">
    <property type="term" value="F:ATP binding"/>
    <property type="evidence" value="ECO:0007669"/>
    <property type="project" value="UniProtKB-KW"/>
</dbReference>
<dbReference type="Pfam" id="PF18147">
    <property type="entry name" value="Suv3_C_1"/>
    <property type="match status" value="1"/>
</dbReference>
<dbReference type="PANTHER" id="PTHR12131">
    <property type="entry name" value="ATP-DEPENDENT RNA AND DNA HELICASE"/>
    <property type="match status" value="1"/>
</dbReference>
<gene>
    <name evidence="7" type="ORF">ACA1_392550</name>
</gene>
<dbReference type="InterPro" id="IPR050699">
    <property type="entry name" value="RNA-DNA_Helicase"/>
</dbReference>
<dbReference type="SUPFAM" id="SSF52540">
    <property type="entry name" value="P-loop containing nucleoside triphosphate hydrolases"/>
    <property type="match status" value="1"/>
</dbReference>
<dbReference type="KEGG" id="acan:ACA1_392550"/>
<feature type="region of interest" description="Disordered" evidence="5">
    <location>
        <begin position="112"/>
        <end position="169"/>
    </location>
</feature>
<dbReference type="PANTHER" id="PTHR12131:SF1">
    <property type="entry name" value="ATP-DEPENDENT RNA HELICASE SUPV3L1, MITOCHONDRIAL-RELATED"/>
    <property type="match status" value="1"/>
</dbReference>
<dbReference type="Proteomes" id="UP000011083">
    <property type="component" value="Unassembled WGS sequence"/>
</dbReference>
<proteinExistence type="predicted"/>
<dbReference type="Pfam" id="PF22527">
    <property type="entry name" value="DEXQc_Suv3"/>
    <property type="match status" value="1"/>
</dbReference>
<dbReference type="GeneID" id="14915357"/>
<dbReference type="FunFam" id="3.40.50.300:FF:000957">
    <property type="entry name" value="ATP-dependent RNA helicase SUV3L, mitochondrial"/>
    <property type="match status" value="1"/>
</dbReference>
<protein>
    <submittedName>
        <fullName evidence="7">Helicase conserved Cterminal domain containing protein</fullName>
    </submittedName>
</protein>
<dbReference type="InterPro" id="IPR041082">
    <property type="entry name" value="Suv3_C_1"/>
</dbReference>
<dbReference type="AlphaFoldDB" id="L8GRN9"/>
<organism evidence="7 8">
    <name type="scientific">Acanthamoeba castellanii (strain ATCC 30010 / Neff)</name>
    <dbReference type="NCBI Taxonomy" id="1257118"/>
    <lineage>
        <taxon>Eukaryota</taxon>
        <taxon>Amoebozoa</taxon>
        <taxon>Discosea</taxon>
        <taxon>Longamoebia</taxon>
        <taxon>Centramoebida</taxon>
        <taxon>Acanthamoebidae</taxon>
        <taxon>Acanthamoeba</taxon>
    </lineage>
</organism>
<keyword evidence="2" id="KW-0378">Hydrolase</keyword>
<feature type="compositionally biased region" description="Basic and acidic residues" evidence="5">
    <location>
        <begin position="36"/>
        <end position="46"/>
    </location>
</feature>
<dbReference type="SMART" id="SM00490">
    <property type="entry name" value="HELICc"/>
    <property type="match status" value="1"/>
</dbReference>
<dbReference type="GO" id="GO:0000965">
    <property type="term" value="P:mitochondrial RNA 3'-end processing"/>
    <property type="evidence" value="ECO:0007669"/>
    <property type="project" value="TreeGrafter"/>
</dbReference>
<keyword evidence="1" id="KW-0547">Nucleotide-binding</keyword>
<reference evidence="7 8" key="1">
    <citation type="journal article" date="2013" name="Genome Biol.">
        <title>Genome of Acanthamoeba castellanii highlights extensive lateral gene transfer and early evolution of tyrosine kinase signaling.</title>
        <authorList>
            <person name="Clarke M."/>
            <person name="Lohan A.J."/>
            <person name="Liu B."/>
            <person name="Lagkouvardos I."/>
            <person name="Roy S."/>
            <person name="Zafar N."/>
            <person name="Bertelli C."/>
            <person name="Schilde C."/>
            <person name="Kianianmomeni A."/>
            <person name="Burglin T.R."/>
            <person name="Frech C."/>
            <person name="Turcotte B."/>
            <person name="Kopec K.O."/>
            <person name="Synnott J.M."/>
            <person name="Choo C."/>
            <person name="Paponov I."/>
            <person name="Finkler A."/>
            <person name="Soon Heng Tan C."/>
            <person name="Hutchins A.P."/>
            <person name="Weinmeier T."/>
            <person name="Rattei T."/>
            <person name="Chu J.S."/>
            <person name="Gimenez G."/>
            <person name="Irimia M."/>
            <person name="Rigden D.J."/>
            <person name="Fitzpatrick D.A."/>
            <person name="Lorenzo-Morales J."/>
            <person name="Bateman A."/>
            <person name="Chiu C.H."/>
            <person name="Tang P."/>
            <person name="Hegemann P."/>
            <person name="Fromm H."/>
            <person name="Raoult D."/>
            <person name="Greub G."/>
            <person name="Miranda-Saavedra D."/>
            <person name="Chen N."/>
            <person name="Nash P."/>
            <person name="Ginger M.L."/>
            <person name="Horn M."/>
            <person name="Schaap P."/>
            <person name="Caler L."/>
            <person name="Loftus B."/>
        </authorList>
    </citation>
    <scope>NUCLEOTIDE SEQUENCE [LARGE SCALE GENOMIC DNA]</scope>
    <source>
        <strain evidence="7 8">Neff</strain>
    </source>
</reference>
<dbReference type="InterPro" id="IPR022192">
    <property type="entry name" value="SUV3_C"/>
</dbReference>
<feature type="compositionally biased region" description="Basic residues" evidence="5">
    <location>
        <begin position="834"/>
        <end position="848"/>
    </location>
</feature>
<feature type="region of interest" description="Disordered" evidence="5">
    <location>
        <begin position="1"/>
        <end position="78"/>
    </location>
</feature>
<dbReference type="STRING" id="1257118.L8GRN9"/>
<feature type="compositionally biased region" description="Basic residues" evidence="5">
    <location>
        <begin position="47"/>
        <end position="59"/>
    </location>
</feature>
<evidence type="ECO:0000313" key="7">
    <source>
        <dbReference type="EMBL" id="ELR14811.1"/>
    </source>
</evidence>
<evidence type="ECO:0000256" key="1">
    <source>
        <dbReference type="ARBA" id="ARBA00022741"/>
    </source>
</evidence>
<dbReference type="InterPro" id="IPR001650">
    <property type="entry name" value="Helicase_C-like"/>
</dbReference>
<dbReference type="Gene3D" id="3.40.50.300">
    <property type="entry name" value="P-loop containing nucleotide triphosphate hydrolases"/>
    <property type="match status" value="2"/>
</dbReference>
<evidence type="ECO:0000313" key="8">
    <source>
        <dbReference type="Proteomes" id="UP000011083"/>
    </source>
</evidence>
<dbReference type="Pfam" id="PF00271">
    <property type="entry name" value="Helicase_C"/>
    <property type="match status" value="1"/>
</dbReference>
<dbReference type="OrthoDB" id="6692397at2759"/>
<dbReference type="RefSeq" id="XP_004336824.1">
    <property type="nucleotide sequence ID" value="XM_004336776.1"/>
</dbReference>
<dbReference type="VEuPathDB" id="AmoebaDB:ACA1_392550"/>
<dbReference type="InterPro" id="IPR055206">
    <property type="entry name" value="DEXQc_SUV3"/>
</dbReference>
<dbReference type="Pfam" id="PF12513">
    <property type="entry name" value="SUV3_C"/>
    <property type="match status" value="1"/>
</dbReference>
<feature type="compositionally biased region" description="Low complexity" evidence="5">
    <location>
        <begin position="819"/>
        <end position="831"/>
    </location>
</feature>
<sequence length="857" mass="95730">MWTSRLPYSSLRERGAREAAQTDSSTKKKKQQQQARKHEGWDEGKEKKMKKKTMTKKNGRTGAGGGQQGNAYGAATAGVPPLRALTTGVGQVERDKDVVALRLEAFVRDASVQREADQAPRGAAAAANDDDHERDDDDDEGDGNEEAEEQEEGARGRRRVQEVKGHRSRGERVMGLLGRERDLEAALALFEARTTSDDHLRRMPPALLSLLADPKRTHHECAEPLMEMFVEFVWEHYYYGRPLKSSAGDEGGRGAVLLPPADDLRAETDEEEEEKNAWRTFRRMATDLRHPHAWYPLARALPGGRRIVLHVGPTNRHAHARAFPSLTHEALTRLAASRSGVYCGPLRLLAEEVFRRMNKEGVACSLLTGQRVVTDPTARHLACTVEMADVARHMLGDQDRGWAWTRALLGLPAAEVHLCGNESIVPLVQKICQDTGERLHVHHYTRLSPLVVSDTPLGRKWYKSLRAGDCVVAFSRADIHTLKREIERNTRHRCCVVYGNLPPQTRAELFNDPASEYEVLVASDAIGMGLNLNISRVVFSTLHKFDGHKRRLLTDSEIKQIAGRAGRYRSIFPTGEVTAFDGADLPRIRRALLRELEPLPSAGLAPTFEQVSMFSRVYPQSPFYELLDELTLKAAVSSHYFLCGNDDRVSVAKLIESVPLSLRERFKFSIAPFANSHASEGEVEMDLRPERGDSKSGRLAELESFHHVLDLYLWLSYRFDSFTGRDRAIRLKQETEQRIQELLVSQTEASKQSRAQKGSALDHIKGHLQRQQEGQRAAERPPVVLGTTTTAAGGGERRKARRRSSEATGTAAPSPHEPAQWAQALNAALAASTTHRKGTPAKAQRKRNSREEDDEDE</sequence>
<keyword evidence="4" id="KW-0067">ATP-binding</keyword>
<keyword evidence="8" id="KW-1185">Reference proteome</keyword>
<dbReference type="InterPro" id="IPR027417">
    <property type="entry name" value="P-loop_NTPase"/>
</dbReference>
<evidence type="ECO:0000256" key="2">
    <source>
        <dbReference type="ARBA" id="ARBA00022801"/>
    </source>
</evidence>
<evidence type="ECO:0000256" key="5">
    <source>
        <dbReference type="SAM" id="MobiDB-lite"/>
    </source>
</evidence>
<evidence type="ECO:0000259" key="6">
    <source>
        <dbReference type="PROSITE" id="PS51194"/>
    </source>
</evidence>
<dbReference type="GO" id="GO:0004386">
    <property type="term" value="F:helicase activity"/>
    <property type="evidence" value="ECO:0007669"/>
    <property type="project" value="UniProtKB-KW"/>
</dbReference>
<feature type="compositionally biased region" description="Low complexity" evidence="5">
    <location>
        <begin position="69"/>
        <end position="78"/>
    </location>
</feature>
<dbReference type="EMBL" id="KB008044">
    <property type="protein sequence ID" value="ELR14811.1"/>
    <property type="molecule type" value="Genomic_DNA"/>
</dbReference>
<dbReference type="GO" id="GO:0016787">
    <property type="term" value="F:hydrolase activity"/>
    <property type="evidence" value="ECO:0007669"/>
    <property type="project" value="UniProtKB-KW"/>
</dbReference>
<dbReference type="GO" id="GO:0045025">
    <property type="term" value="C:mitochondrial degradosome"/>
    <property type="evidence" value="ECO:0007669"/>
    <property type="project" value="TreeGrafter"/>
</dbReference>
<evidence type="ECO:0000256" key="4">
    <source>
        <dbReference type="ARBA" id="ARBA00022840"/>
    </source>
</evidence>
<feature type="region of interest" description="Disordered" evidence="5">
    <location>
        <begin position="247"/>
        <end position="275"/>
    </location>
</feature>
<dbReference type="Gene3D" id="1.20.272.40">
    <property type="match status" value="1"/>
</dbReference>